<evidence type="ECO:0000313" key="2">
    <source>
        <dbReference type="Proteomes" id="UP000009183"/>
    </source>
</evidence>
<dbReference type="EMBL" id="FN596247">
    <property type="protein sequence ID" value="CBI33836.3"/>
    <property type="molecule type" value="Genomic_DNA"/>
</dbReference>
<keyword evidence="2" id="KW-1185">Reference proteome</keyword>
<gene>
    <name evidence="1" type="ordered locus">VIT_02s0012g01950</name>
</gene>
<organism evidence="1 2">
    <name type="scientific">Vitis vinifera</name>
    <name type="common">Grape</name>
    <dbReference type="NCBI Taxonomy" id="29760"/>
    <lineage>
        <taxon>Eukaryota</taxon>
        <taxon>Viridiplantae</taxon>
        <taxon>Streptophyta</taxon>
        <taxon>Embryophyta</taxon>
        <taxon>Tracheophyta</taxon>
        <taxon>Spermatophyta</taxon>
        <taxon>Magnoliopsida</taxon>
        <taxon>eudicotyledons</taxon>
        <taxon>Gunneridae</taxon>
        <taxon>Pentapetalae</taxon>
        <taxon>rosids</taxon>
        <taxon>Vitales</taxon>
        <taxon>Vitaceae</taxon>
        <taxon>Viteae</taxon>
        <taxon>Vitis</taxon>
    </lineage>
</organism>
<proteinExistence type="predicted"/>
<dbReference type="HOGENOM" id="CLU_2854237_0_0_1"/>
<accession>D7TTS1</accession>
<dbReference type="Proteomes" id="UP000009183">
    <property type="component" value="Chromosome 2"/>
</dbReference>
<name>D7TTS1_VITVI</name>
<evidence type="ECO:0000313" key="1">
    <source>
        <dbReference type="EMBL" id="CBI33836.3"/>
    </source>
</evidence>
<sequence>MALNPICPFVFANFFTKEPCITLNREPSNTPTKPNMWNGCIRMLCSAWNTIMKLKVPEIPRRSYE</sequence>
<reference evidence="2" key="1">
    <citation type="journal article" date="2007" name="Nature">
        <title>The grapevine genome sequence suggests ancestral hexaploidization in major angiosperm phyla.</title>
        <authorList>
            <consortium name="The French-Italian Public Consortium for Grapevine Genome Characterization."/>
            <person name="Jaillon O."/>
            <person name="Aury J.-M."/>
            <person name="Noel B."/>
            <person name="Policriti A."/>
            <person name="Clepet C."/>
            <person name="Casagrande A."/>
            <person name="Choisne N."/>
            <person name="Aubourg S."/>
            <person name="Vitulo N."/>
            <person name="Jubin C."/>
            <person name="Vezzi A."/>
            <person name="Legeai F."/>
            <person name="Hugueney P."/>
            <person name="Dasilva C."/>
            <person name="Horner D."/>
            <person name="Mica E."/>
            <person name="Jublot D."/>
            <person name="Poulain J."/>
            <person name="Bruyere C."/>
            <person name="Billault A."/>
            <person name="Segurens B."/>
            <person name="Gouyvenoux M."/>
            <person name="Ugarte E."/>
            <person name="Cattonaro F."/>
            <person name="Anthouard V."/>
            <person name="Vico V."/>
            <person name="Del Fabbro C."/>
            <person name="Alaux M."/>
            <person name="Di Gaspero G."/>
            <person name="Dumas V."/>
            <person name="Felice N."/>
            <person name="Paillard S."/>
            <person name="Juman I."/>
            <person name="Moroldo M."/>
            <person name="Scalabrin S."/>
            <person name="Canaguier A."/>
            <person name="Le Clainche I."/>
            <person name="Malacrida G."/>
            <person name="Durand E."/>
            <person name="Pesole G."/>
            <person name="Laucou V."/>
            <person name="Chatelet P."/>
            <person name="Merdinoglu D."/>
            <person name="Delledonne M."/>
            <person name="Pezzotti M."/>
            <person name="Lecharny A."/>
            <person name="Scarpelli C."/>
            <person name="Artiguenave F."/>
            <person name="Pe M.E."/>
            <person name="Valle G."/>
            <person name="Morgante M."/>
            <person name="Caboche M."/>
            <person name="Adam-Blondon A.-F."/>
            <person name="Weissenbach J."/>
            <person name="Quetier F."/>
            <person name="Wincker P."/>
        </authorList>
    </citation>
    <scope>NUCLEOTIDE SEQUENCE [LARGE SCALE GENOMIC DNA]</scope>
    <source>
        <strain evidence="2">cv. Pinot noir / PN40024</strain>
    </source>
</reference>
<dbReference type="PaxDb" id="29760-VIT_02s0012g01950.t01"/>
<dbReference type="InParanoid" id="D7TTS1"/>
<dbReference type="AlphaFoldDB" id="D7TTS1"/>
<protein>
    <submittedName>
        <fullName evidence="1">Uncharacterized protein</fullName>
    </submittedName>
</protein>